<evidence type="ECO:0000313" key="2">
    <source>
        <dbReference type="Proteomes" id="UP000282386"/>
    </source>
</evidence>
<dbReference type="RefSeq" id="WP_126500529.1">
    <property type="nucleotide sequence ID" value="NZ_CAJPQC010000024.1"/>
</dbReference>
<protein>
    <submittedName>
        <fullName evidence="1">Uncharacterized protein</fullName>
    </submittedName>
</protein>
<name>A0A7Z9A6G0_9MICC</name>
<dbReference type="EMBL" id="LR134479">
    <property type="protein sequence ID" value="VEI24263.1"/>
    <property type="molecule type" value="Genomic_DNA"/>
</dbReference>
<reference evidence="1 2" key="1">
    <citation type="submission" date="2018-12" db="EMBL/GenBank/DDBJ databases">
        <authorList>
            <consortium name="Pathogen Informatics"/>
        </authorList>
    </citation>
    <scope>NUCLEOTIDE SEQUENCE [LARGE SCALE GENOMIC DNA]</scope>
    <source>
        <strain evidence="1 2">NCTC10207</strain>
    </source>
</reference>
<sequence>MIDDTVRGMISVWMGISMKSYEDFNEYTEGMEYLGSGCPACRDFGTSFIDSDFFGAYRTANHEIVPIEVLAEEVATHSWAATEKVIAAAKAKGVTEGNSLYYYGNAVFHEDTPGKLYNDLTFIGSFEDPRRKYF</sequence>
<dbReference type="Pfam" id="PF14112">
    <property type="entry name" value="DUF4284"/>
    <property type="match status" value="1"/>
</dbReference>
<accession>A0A7Z9A6G0</accession>
<dbReference type="AlphaFoldDB" id="A0A7Z9A6G0"/>
<gene>
    <name evidence="1" type="ORF">NCTC10207_01994</name>
</gene>
<organism evidence="1 2">
    <name type="scientific">Rothia aeria</name>
    <dbReference type="NCBI Taxonomy" id="172042"/>
    <lineage>
        <taxon>Bacteria</taxon>
        <taxon>Bacillati</taxon>
        <taxon>Actinomycetota</taxon>
        <taxon>Actinomycetes</taxon>
        <taxon>Micrococcales</taxon>
        <taxon>Micrococcaceae</taxon>
        <taxon>Rothia</taxon>
    </lineage>
</organism>
<dbReference type="InterPro" id="IPR025560">
    <property type="entry name" value="Imm22"/>
</dbReference>
<proteinExistence type="predicted"/>
<dbReference type="Proteomes" id="UP000282386">
    <property type="component" value="Chromosome"/>
</dbReference>
<evidence type="ECO:0000313" key="1">
    <source>
        <dbReference type="EMBL" id="VEI24263.1"/>
    </source>
</evidence>